<feature type="non-terminal residue" evidence="1">
    <location>
        <position position="65"/>
    </location>
</feature>
<evidence type="ECO:0000313" key="1">
    <source>
        <dbReference type="EMBL" id="KAK7075226.1"/>
    </source>
</evidence>
<accession>A0AAN8WZH9</accession>
<feature type="non-terminal residue" evidence="1">
    <location>
        <position position="1"/>
    </location>
</feature>
<evidence type="ECO:0000313" key="2">
    <source>
        <dbReference type="Proteomes" id="UP001381693"/>
    </source>
</evidence>
<dbReference type="Proteomes" id="UP001381693">
    <property type="component" value="Unassembled WGS sequence"/>
</dbReference>
<keyword evidence="2" id="KW-1185">Reference proteome</keyword>
<dbReference type="AlphaFoldDB" id="A0AAN8WZH9"/>
<reference evidence="1 2" key="1">
    <citation type="submission" date="2023-11" db="EMBL/GenBank/DDBJ databases">
        <title>Halocaridina rubra genome assembly.</title>
        <authorList>
            <person name="Smith C."/>
        </authorList>
    </citation>
    <scope>NUCLEOTIDE SEQUENCE [LARGE SCALE GENOMIC DNA]</scope>
    <source>
        <strain evidence="1">EP-1</strain>
        <tissue evidence="1">Whole</tissue>
    </source>
</reference>
<gene>
    <name evidence="1" type="ORF">SK128_016278</name>
</gene>
<name>A0AAN8WZH9_HALRR</name>
<dbReference type="EMBL" id="JAXCGZ010011343">
    <property type="protein sequence ID" value="KAK7075226.1"/>
    <property type="molecule type" value="Genomic_DNA"/>
</dbReference>
<comment type="caution">
    <text evidence="1">The sequence shown here is derived from an EMBL/GenBank/DDBJ whole genome shotgun (WGS) entry which is preliminary data.</text>
</comment>
<organism evidence="1 2">
    <name type="scientific">Halocaridina rubra</name>
    <name type="common">Hawaiian red shrimp</name>
    <dbReference type="NCBI Taxonomy" id="373956"/>
    <lineage>
        <taxon>Eukaryota</taxon>
        <taxon>Metazoa</taxon>
        <taxon>Ecdysozoa</taxon>
        <taxon>Arthropoda</taxon>
        <taxon>Crustacea</taxon>
        <taxon>Multicrustacea</taxon>
        <taxon>Malacostraca</taxon>
        <taxon>Eumalacostraca</taxon>
        <taxon>Eucarida</taxon>
        <taxon>Decapoda</taxon>
        <taxon>Pleocyemata</taxon>
        <taxon>Caridea</taxon>
        <taxon>Atyoidea</taxon>
        <taxon>Atyidae</taxon>
        <taxon>Halocaridina</taxon>
    </lineage>
</organism>
<proteinExistence type="predicted"/>
<protein>
    <submittedName>
        <fullName evidence="1">Uncharacterized protein</fullName>
    </submittedName>
</protein>
<sequence length="65" mass="7846">EGRYTKSLSIRTLFNFVKALFTIAFRARYRQERRENYHDNLLSSSFWANCCNSIEQDNNLRRNPI</sequence>